<dbReference type="Proteomes" id="UP000688137">
    <property type="component" value="Unassembled WGS sequence"/>
</dbReference>
<dbReference type="AlphaFoldDB" id="A0A8S1K8D9"/>
<gene>
    <name evidence="3" type="ORF">PPRIM_AZ9-3.1.T0180187</name>
</gene>
<evidence type="ECO:0000256" key="1">
    <source>
        <dbReference type="SAM" id="Coils"/>
    </source>
</evidence>
<evidence type="ECO:0000313" key="4">
    <source>
        <dbReference type="Proteomes" id="UP000688137"/>
    </source>
</evidence>
<proteinExistence type="predicted"/>
<dbReference type="OMA" id="THFVQNS"/>
<keyword evidence="4" id="KW-1185">Reference proteome</keyword>
<feature type="compositionally biased region" description="Polar residues" evidence="2">
    <location>
        <begin position="123"/>
        <end position="147"/>
    </location>
</feature>
<reference evidence="3" key="1">
    <citation type="submission" date="2021-01" db="EMBL/GenBank/DDBJ databases">
        <authorList>
            <consortium name="Genoscope - CEA"/>
            <person name="William W."/>
        </authorList>
    </citation>
    <scope>NUCLEOTIDE SEQUENCE</scope>
</reference>
<evidence type="ECO:0000256" key="2">
    <source>
        <dbReference type="SAM" id="MobiDB-lite"/>
    </source>
</evidence>
<feature type="coiled-coil region" evidence="1">
    <location>
        <begin position="33"/>
        <end position="109"/>
    </location>
</feature>
<evidence type="ECO:0000313" key="3">
    <source>
        <dbReference type="EMBL" id="CAD8051569.1"/>
    </source>
</evidence>
<feature type="region of interest" description="Disordered" evidence="2">
    <location>
        <begin position="121"/>
        <end position="147"/>
    </location>
</feature>
<keyword evidence="1" id="KW-0175">Coiled coil</keyword>
<organism evidence="3 4">
    <name type="scientific">Paramecium primaurelia</name>
    <dbReference type="NCBI Taxonomy" id="5886"/>
    <lineage>
        <taxon>Eukaryota</taxon>
        <taxon>Sar</taxon>
        <taxon>Alveolata</taxon>
        <taxon>Ciliophora</taxon>
        <taxon>Intramacronucleata</taxon>
        <taxon>Oligohymenophorea</taxon>
        <taxon>Peniculida</taxon>
        <taxon>Parameciidae</taxon>
        <taxon>Paramecium</taxon>
    </lineage>
</organism>
<protein>
    <submittedName>
        <fullName evidence="3">Uncharacterized protein</fullName>
    </submittedName>
</protein>
<name>A0A8S1K8D9_PARPR</name>
<sequence>MDDYINLLNESSDCLTLNSENYSQLENILFAKFNIIRQKHEELNKKYKMAQQNFKAQRYQNQLLKKQIVDIHSQLEEEKQKNFVLLDINEKLKKKYRDLQNKTHFVQNSFMQDRMKFDHKRQNQFQQSISVDESDRGTTQQTYETNDDQQNVTKFLKTQMRKLRQNNQQIDDYSRLYKKISEHNNDDF</sequence>
<comment type="caution">
    <text evidence="3">The sequence shown here is derived from an EMBL/GenBank/DDBJ whole genome shotgun (WGS) entry which is preliminary data.</text>
</comment>
<dbReference type="EMBL" id="CAJJDM010000014">
    <property type="protein sequence ID" value="CAD8051569.1"/>
    <property type="molecule type" value="Genomic_DNA"/>
</dbReference>
<accession>A0A8S1K8D9</accession>